<dbReference type="InterPro" id="IPR050600">
    <property type="entry name" value="SETD3_SETD6_MTase"/>
</dbReference>
<proteinExistence type="predicted"/>
<dbReference type="InterPro" id="IPR044429">
    <property type="entry name" value="SETD4_SET"/>
</dbReference>
<dbReference type="InterPro" id="IPR046341">
    <property type="entry name" value="SET_dom_sf"/>
</dbReference>
<sequence length="447" mass="51356">MGRTFRLRKRKSRKNVVLSSDPSFVNLTQWMSKRGWKQTTSLCLAKFKDTGRGLMARCNIEQGDVLVSIPRSLLITTATVVESPVGCAFSRVTLTPNNFLCQEILACFLLWEKHLGNTSIWANYLETLPKSFSIPHCLDKSHINSFPWFLQEQALNSIELVQSCFMHLIPSFKDYVCNHCQLSALDIFVWDDFLWAWCCVNTRAVFIDPENVPSHPIPLRDRNCLALAPYLDMFNHSDAVEVKVGLNKNNNCYEIVTLQPVKKFNEVFINYGPHSNTKLFLEYGFVLPRNVHDTIPIDFNQLKEVFSETGITIPNEYDKRKFCERHGLITQLYLSKGGLSWNCLTVLKILLCCSNNHKYWQEISFKGESSEKICDNSFKIVKEGIFRKISKDLLKSHNLIFGECSHSCCTFWQEGKRHPTVEMCRVLIHRLKSILTSASLVDDCGQT</sequence>
<protein>
    <submittedName>
        <fullName evidence="3">SET domain-containing protein 4</fullName>
    </submittedName>
</protein>
<dbReference type="PANTHER" id="PTHR13271">
    <property type="entry name" value="UNCHARACTERIZED PUTATIVE METHYLTRANSFERASE"/>
    <property type="match status" value="1"/>
</dbReference>
<organism evidence="2 3">
    <name type="scientific">Frankliniella occidentalis</name>
    <name type="common">Western flower thrips</name>
    <name type="synonym">Euthrips occidentalis</name>
    <dbReference type="NCBI Taxonomy" id="133901"/>
    <lineage>
        <taxon>Eukaryota</taxon>
        <taxon>Metazoa</taxon>
        <taxon>Ecdysozoa</taxon>
        <taxon>Arthropoda</taxon>
        <taxon>Hexapoda</taxon>
        <taxon>Insecta</taxon>
        <taxon>Pterygota</taxon>
        <taxon>Neoptera</taxon>
        <taxon>Paraneoptera</taxon>
        <taxon>Thysanoptera</taxon>
        <taxon>Terebrantia</taxon>
        <taxon>Thripoidea</taxon>
        <taxon>Thripidae</taxon>
        <taxon>Frankliniella</taxon>
    </lineage>
</organism>
<dbReference type="AlphaFoldDB" id="A0A6J1SD34"/>
<evidence type="ECO:0000313" key="3">
    <source>
        <dbReference type="RefSeq" id="XP_026276541.1"/>
    </source>
</evidence>
<accession>A0A6J1SD34</accession>
<dbReference type="PROSITE" id="PS50280">
    <property type="entry name" value="SET"/>
    <property type="match status" value="1"/>
</dbReference>
<dbReference type="KEGG" id="foc:113205233"/>
<reference evidence="3" key="1">
    <citation type="submission" date="2025-08" db="UniProtKB">
        <authorList>
            <consortium name="RefSeq"/>
        </authorList>
    </citation>
    <scope>IDENTIFICATION</scope>
    <source>
        <tissue evidence="3">Whole organism</tissue>
    </source>
</reference>
<feature type="domain" description="SET" evidence="1">
    <location>
        <begin position="40"/>
        <end position="272"/>
    </location>
</feature>
<dbReference type="PANTHER" id="PTHR13271:SF151">
    <property type="entry name" value="SET DOMAIN-CONTAINING PROTEIN 4"/>
    <property type="match status" value="1"/>
</dbReference>
<dbReference type="GO" id="GO:0016279">
    <property type="term" value="F:protein-lysine N-methyltransferase activity"/>
    <property type="evidence" value="ECO:0007669"/>
    <property type="project" value="InterPro"/>
</dbReference>
<dbReference type="RefSeq" id="XP_026276541.1">
    <property type="nucleotide sequence ID" value="XM_026420756.2"/>
</dbReference>
<dbReference type="Proteomes" id="UP000504606">
    <property type="component" value="Unplaced"/>
</dbReference>
<dbReference type="Gene3D" id="3.90.1410.10">
    <property type="entry name" value="set domain protein methyltransferase, domain 1"/>
    <property type="match status" value="1"/>
</dbReference>
<keyword evidence="2" id="KW-1185">Reference proteome</keyword>
<gene>
    <name evidence="3" type="primary">LOC113205233</name>
</gene>
<dbReference type="CDD" id="cd19177">
    <property type="entry name" value="SET_SETD4"/>
    <property type="match status" value="1"/>
</dbReference>
<dbReference type="InterPro" id="IPR001214">
    <property type="entry name" value="SET_dom"/>
</dbReference>
<dbReference type="Pfam" id="PF00856">
    <property type="entry name" value="SET"/>
    <property type="match status" value="1"/>
</dbReference>
<evidence type="ECO:0000313" key="2">
    <source>
        <dbReference type="Proteomes" id="UP000504606"/>
    </source>
</evidence>
<evidence type="ECO:0000259" key="1">
    <source>
        <dbReference type="PROSITE" id="PS50280"/>
    </source>
</evidence>
<dbReference type="OrthoDB" id="341421at2759"/>
<dbReference type="SUPFAM" id="SSF82199">
    <property type="entry name" value="SET domain"/>
    <property type="match status" value="1"/>
</dbReference>
<name>A0A6J1SD34_FRAOC</name>
<dbReference type="GeneID" id="113205233"/>